<reference evidence="2" key="1">
    <citation type="journal article" date="2014" name="Genome Announc.">
        <title>Draft Genome Sequences of Marine Flavobacterium Nonlabens Strains NR17, NR24, NR27, NR32, NR33, and Ara13.</title>
        <authorList>
            <person name="Nakanishi M."/>
            <person name="Meirelles P."/>
            <person name="Suzuki R."/>
            <person name="Takatani N."/>
            <person name="Mino S."/>
            <person name="Suda W."/>
            <person name="Oshima K."/>
            <person name="Hattori M."/>
            <person name="Ohkuma M."/>
            <person name="Hosokawa M."/>
            <person name="Miyashita K."/>
            <person name="Thompson F.L."/>
            <person name="Niwa A."/>
            <person name="Sawabe T."/>
            <person name="Sawabe T."/>
        </authorList>
    </citation>
    <scope>NUCLEOTIDE SEQUENCE [LARGE SCALE GENOMIC DNA]</scope>
    <source>
        <strain evidence="2">JCM 19294</strain>
    </source>
</reference>
<dbReference type="AlphaFoldDB" id="A0A090PY82"/>
<dbReference type="Proteomes" id="UP000029221">
    <property type="component" value="Unassembled WGS sequence"/>
</dbReference>
<name>A0A090PY82_9FLAO</name>
<dbReference type="Pfam" id="PF00561">
    <property type="entry name" value="Abhydrolase_1"/>
    <property type="match status" value="1"/>
</dbReference>
<dbReference type="STRING" id="319236.BST91_11720"/>
<dbReference type="Gene3D" id="3.40.50.1820">
    <property type="entry name" value="alpha/beta hydrolase"/>
    <property type="match status" value="1"/>
</dbReference>
<organism evidence="2 3">
    <name type="scientific">Nonlabens tegetincola</name>
    <dbReference type="NCBI Taxonomy" id="323273"/>
    <lineage>
        <taxon>Bacteria</taxon>
        <taxon>Pseudomonadati</taxon>
        <taxon>Bacteroidota</taxon>
        <taxon>Flavobacteriia</taxon>
        <taxon>Flavobacteriales</taxon>
        <taxon>Flavobacteriaceae</taxon>
        <taxon>Nonlabens</taxon>
    </lineage>
</organism>
<accession>A0A090PY82</accession>
<dbReference type="InterPro" id="IPR029058">
    <property type="entry name" value="AB_hydrolase_fold"/>
</dbReference>
<sequence>MLHGFLGYKQQWNGLLPFLKGFNLIFIELPGHGNSASQDEPYSIEDLANEINTLIESIGVSKFHAVGHSMGGYVWSAFAKAQSNKLLSLTLINSVGTRDTDQRKEVRNHSLNFIDKYQETYMKMAIGNLFTVQEKSVHKGIIRDMINKAKEMDITSVRHAIVAMRDRPSYSNELSKVKNLIYIAGEEDEVVPLNRIKEEIKLTRGDLFVIACGHMSLVTHPEEIARNMHFIE</sequence>
<protein>
    <recommendedName>
        <fullName evidence="1">AB hydrolase-1 domain-containing protein</fullName>
    </recommendedName>
</protein>
<dbReference type="PRINTS" id="PR00111">
    <property type="entry name" value="ABHYDROLASE"/>
</dbReference>
<comment type="caution">
    <text evidence="2">The sequence shown here is derived from an EMBL/GenBank/DDBJ whole genome shotgun (WGS) entry which is preliminary data.</text>
</comment>
<dbReference type="PANTHER" id="PTHR43798">
    <property type="entry name" value="MONOACYLGLYCEROL LIPASE"/>
    <property type="match status" value="1"/>
</dbReference>
<evidence type="ECO:0000313" key="3">
    <source>
        <dbReference type="Proteomes" id="UP000029221"/>
    </source>
</evidence>
<dbReference type="InterPro" id="IPR000073">
    <property type="entry name" value="AB_hydrolase_1"/>
</dbReference>
<gene>
    <name evidence="2" type="ORF">JCM19294_2596</name>
</gene>
<dbReference type="EMBL" id="BBML01000001">
    <property type="protein sequence ID" value="GAK95814.1"/>
    <property type="molecule type" value="Genomic_DNA"/>
</dbReference>
<proteinExistence type="predicted"/>
<dbReference type="InterPro" id="IPR050266">
    <property type="entry name" value="AB_hydrolase_sf"/>
</dbReference>
<evidence type="ECO:0000313" key="2">
    <source>
        <dbReference type="EMBL" id="GAK95814.1"/>
    </source>
</evidence>
<dbReference type="SUPFAM" id="SSF53474">
    <property type="entry name" value="alpha/beta-Hydrolases"/>
    <property type="match status" value="1"/>
</dbReference>
<feature type="domain" description="AB hydrolase-1" evidence="1">
    <location>
        <begin position="1"/>
        <end position="221"/>
    </location>
</feature>
<dbReference type="eggNOG" id="COG0596">
    <property type="taxonomic scope" value="Bacteria"/>
</dbReference>
<keyword evidence="3" id="KW-1185">Reference proteome</keyword>
<evidence type="ECO:0000259" key="1">
    <source>
        <dbReference type="Pfam" id="PF00561"/>
    </source>
</evidence>